<dbReference type="HAMAP" id="MF_00139">
    <property type="entry name" value="PurH"/>
    <property type="match status" value="1"/>
</dbReference>
<name>A0ABR2WJZ1_9FUNG</name>
<dbReference type="Pfam" id="PF01808">
    <property type="entry name" value="AICARFT_IMPCHas"/>
    <property type="match status" value="1"/>
</dbReference>
<dbReference type="SMART" id="SM00798">
    <property type="entry name" value="AICARFT_IMPCHas"/>
    <property type="match status" value="1"/>
</dbReference>
<comment type="pathway">
    <text evidence="3">Purine metabolism; IMP biosynthesis via de novo pathway; 5-formamido-1-(5-phospho-D-ribosyl)imidazole-4-carboxamide from 5-amino-1-(5-phospho-D-ribosyl)imidazole-4-carboxamide (10-formyl THF route): step 1/1.</text>
</comment>
<comment type="similarity">
    <text evidence="4">Belongs to the PurH family.</text>
</comment>
<organism evidence="12 13">
    <name type="scientific">Basidiobolus ranarum</name>
    <dbReference type="NCBI Taxonomy" id="34480"/>
    <lineage>
        <taxon>Eukaryota</taxon>
        <taxon>Fungi</taxon>
        <taxon>Fungi incertae sedis</taxon>
        <taxon>Zoopagomycota</taxon>
        <taxon>Entomophthoromycotina</taxon>
        <taxon>Basidiobolomycetes</taxon>
        <taxon>Basidiobolales</taxon>
        <taxon>Basidiobolaceae</taxon>
        <taxon>Basidiobolus</taxon>
    </lineage>
</organism>
<dbReference type="InterPro" id="IPR036914">
    <property type="entry name" value="MGS-like_dom_sf"/>
</dbReference>
<dbReference type="PIRSF" id="PIRSF000414">
    <property type="entry name" value="AICARFT_IMPCHas"/>
    <property type="match status" value="1"/>
</dbReference>
<gene>
    <name evidence="12" type="primary">ADE17</name>
    <name evidence="12" type="ORF">K7432_012990</name>
</gene>
<evidence type="ECO:0000259" key="11">
    <source>
        <dbReference type="PROSITE" id="PS51855"/>
    </source>
</evidence>
<feature type="chain" id="PRO_5045122982" evidence="10">
    <location>
        <begin position="26"/>
        <end position="611"/>
    </location>
</feature>
<evidence type="ECO:0000256" key="8">
    <source>
        <dbReference type="ARBA" id="ARBA00022801"/>
    </source>
</evidence>
<dbReference type="InterPro" id="IPR011607">
    <property type="entry name" value="MGS-like_dom"/>
</dbReference>
<evidence type="ECO:0000256" key="7">
    <source>
        <dbReference type="ARBA" id="ARBA00022755"/>
    </source>
</evidence>
<dbReference type="Gene3D" id="3.40.140.20">
    <property type="match status" value="2"/>
</dbReference>
<evidence type="ECO:0000256" key="5">
    <source>
        <dbReference type="ARBA" id="ARBA00022490"/>
    </source>
</evidence>
<dbReference type="NCBIfam" id="NF005492">
    <property type="entry name" value="PRK07106.1"/>
    <property type="match status" value="1"/>
</dbReference>
<evidence type="ECO:0000313" key="13">
    <source>
        <dbReference type="Proteomes" id="UP001479436"/>
    </source>
</evidence>
<dbReference type="SMART" id="SM00851">
    <property type="entry name" value="MGS"/>
    <property type="match status" value="1"/>
</dbReference>
<dbReference type="Proteomes" id="UP001479436">
    <property type="component" value="Unassembled WGS sequence"/>
</dbReference>
<dbReference type="InterPro" id="IPR024050">
    <property type="entry name" value="AICAR_Tfase_insert_dom_sf"/>
</dbReference>
<proteinExistence type="inferred from homology"/>
<evidence type="ECO:0000256" key="9">
    <source>
        <dbReference type="ARBA" id="ARBA00023268"/>
    </source>
</evidence>
<sequence length="611" mass="67041">MRHRLSSVASAVLLILFEQFKMVQQALLSVYDKTDLLDLARAFNELNIKVLASGGTAKMIREAGLPVSDVSEITKAPEMLGGRVKTLHPAVHGGILARDIESDNADLAAQGIDKIDIVVCNLYPFKKTVAREGVTIPEAVEEIDIGGVTLLRAAAKNHDRVSILSDPTDYPSFIQELKASTGEHKTVAAGTRQKLALKAFNHTADYDDAISNYFRQQYGQGESQMTLRYGANPHQKPAQVFNKEGSLPIEVLSGSPGYINLLDALNSWPLVKELKAALNLPAAASFKHVSPAGAAVGQPLTDVEKKVYMVEGLELTPLACAYARARGADRMSSFGDWIALSDKCDVATAKIISREVSDGVIAPDYEPEALEILRKKKSGKYTVLKMDPTYEPSDIETRQVYGLHLQQLRNNIQIEKSLFTKLVSKNKDLPESAIRDLIVATIALKYTQSNSVCYAKNGMVVGLGAGQQSRIHCTRLAGDKADNWWLRHHPKILAFDFKKEVKRADKSNAIDLYILDKIGSGAERTAWESMFNTVPEPLTAEERKAHSDSLTGVSISSDAFFPFSDNVHRARQTGVAYIAAPSGSIQDQVVIDAADNYNMVMVHTNLRLFHH</sequence>
<keyword evidence="9" id="KW-0511">Multifunctional enzyme</keyword>
<dbReference type="InterPro" id="IPR002695">
    <property type="entry name" value="PurH-like"/>
</dbReference>
<keyword evidence="10" id="KW-0732">Signal</keyword>
<dbReference type="SUPFAM" id="SSF53927">
    <property type="entry name" value="Cytidine deaminase-like"/>
    <property type="match status" value="1"/>
</dbReference>
<comment type="caution">
    <text evidence="12">The sequence shown here is derived from an EMBL/GenBank/DDBJ whole genome shotgun (WGS) entry which is preliminary data.</text>
</comment>
<dbReference type="InterPro" id="IPR016193">
    <property type="entry name" value="Cytidine_deaminase-like"/>
</dbReference>
<keyword evidence="5" id="KW-0963">Cytoplasm</keyword>
<dbReference type="Gene3D" id="3.40.50.1380">
    <property type="entry name" value="Methylglyoxal synthase-like domain"/>
    <property type="match status" value="1"/>
</dbReference>
<evidence type="ECO:0000256" key="4">
    <source>
        <dbReference type="ARBA" id="ARBA00007667"/>
    </source>
</evidence>
<evidence type="ECO:0000256" key="1">
    <source>
        <dbReference type="ARBA" id="ARBA00004514"/>
    </source>
</evidence>
<dbReference type="PANTHER" id="PTHR11692">
    <property type="entry name" value="BIFUNCTIONAL PURINE BIOSYNTHESIS PROTEIN PURH"/>
    <property type="match status" value="1"/>
</dbReference>
<dbReference type="PANTHER" id="PTHR11692:SF0">
    <property type="entry name" value="BIFUNCTIONAL PURINE BIOSYNTHESIS PROTEIN ATIC"/>
    <property type="match status" value="1"/>
</dbReference>
<evidence type="ECO:0000256" key="2">
    <source>
        <dbReference type="ARBA" id="ARBA00004844"/>
    </source>
</evidence>
<accession>A0ABR2WJZ1</accession>
<keyword evidence="8" id="KW-0378">Hydrolase</keyword>
<dbReference type="PROSITE" id="PS51855">
    <property type="entry name" value="MGS"/>
    <property type="match status" value="1"/>
</dbReference>
<dbReference type="SUPFAM" id="SSF52335">
    <property type="entry name" value="Methylglyoxal synthase-like"/>
    <property type="match status" value="1"/>
</dbReference>
<dbReference type="InterPro" id="IPR024051">
    <property type="entry name" value="AICAR_Tfase_dup_dom_sf"/>
</dbReference>
<dbReference type="NCBIfam" id="TIGR00355">
    <property type="entry name" value="purH"/>
    <property type="match status" value="1"/>
</dbReference>
<comment type="pathway">
    <text evidence="2">Purine metabolism; IMP biosynthesis via de novo pathway; IMP from 5-formamido-1-(5-phospho-D-ribosyl)imidazole-4-carboxamide: step 1/1.</text>
</comment>
<feature type="domain" description="MGS-like" evidence="11">
    <location>
        <begin position="17"/>
        <end position="165"/>
    </location>
</feature>
<dbReference type="CDD" id="cd01421">
    <property type="entry name" value="IMPCH"/>
    <property type="match status" value="1"/>
</dbReference>
<dbReference type="Pfam" id="PF02142">
    <property type="entry name" value="MGS"/>
    <property type="match status" value="1"/>
</dbReference>
<reference evidence="12 13" key="1">
    <citation type="submission" date="2023-04" db="EMBL/GenBank/DDBJ databases">
        <title>Genome of Basidiobolus ranarum AG-B5.</title>
        <authorList>
            <person name="Stajich J.E."/>
            <person name="Carter-House D."/>
            <person name="Gryganskyi A."/>
        </authorList>
    </citation>
    <scope>NUCLEOTIDE SEQUENCE [LARGE SCALE GENOMIC DNA]</scope>
    <source>
        <strain evidence="12 13">AG-B5</strain>
    </source>
</reference>
<dbReference type="Gene3D" id="1.10.287.440">
    <property type="match status" value="1"/>
</dbReference>
<evidence type="ECO:0000256" key="6">
    <source>
        <dbReference type="ARBA" id="ARBA00022679"/>
    </source>
</evidence>
<keyword evidence="6" id="KW-0808">Transferase</keyword>
<evidence type="ECO:0000256" key="3">
    <source>
        <dbReference type="ARBA" id="ARBA00004954"/>
    </source>
</evidence>
<protein>
    <submittedName>
        <fullName evidence="12">Bifunctional phosphoribosylaminoimidazolecarboxamide formyltransferase/IMP cyclohydrolase</fullName>
    </submittedName>
</protein>
<feature type="signal peptide" evidence="10">
    <location>
        <begin position="1"/>
        <end position="25"/>
    </location>
</feature>
<comment type="subcellular location">
    <subcellularLocation>
        <location evidence="1">Cytoplasm</location>
        <location evidence="1">Cytosol</location>
    </subcellularLocation>
</comment>
<evidence type="ECO:0000313" key="12">
    <source>
        <dbReference type="EMBL" id="KAK9761825.1"/>
    </source>
</evidence>
<keyword evidence="13" id="KW-1185">Reference proteome</keyword>
<evidence type="ECO:0000256" key="10">
    <source>
        <dbReference type="SAM" id="SignalP"/>
    </source>
</evidence>
<dbReference type="EMBL" id="JASJQH010001205">
    <property type="protein sequence ID" value="KAK9761825.1"/>
    <property type="molecule type" value="Genomic_DNA"/>
</dbReference>
<keyword evidence="7" id="KW-0658">Purine biosynthesis</keyword>